<accession>A0A6J7SBR2</accession>
<dbReference type="PANTHER" id="PTHR47235">
    <property type="entry name" value="BLR6548 PROTEIN"/>
    <property type="match status" value="1"/>
</dbReference>
<evidence type="ECO:0000313" key="3">
    <source>
        <dbReference type="EMBL" id="CAB5037908.1"/>
    </source>
</evidence>
<dbReference type="EMBL" id="CAFBPZ010000038">
    <property type="protein sequence ID" value="CAB5037908.1"/>
    <property type="molecule type" value="Genomic_DNA"/>
</dbReference>
<dbReference type="AlphaFoldDB" id="A0A6J7SBR2"/>
<dbReference type="PANTHER" id="PTHR47235:SF1">
    <property type="entry name" value="BLR6548 PROTEIN"/>
    <property type="match status" value="1"/>
</dbReference>
<dbReference type="Pfam" id="PF13458">
    <property type="entry name" value="Peripla_BP_6"/>
    <property type="match status" value="1"/>
</dbReference>
<dbReference type="InterPro" id="IPR028082">
    <property type="entry name" value="Peripla_BP_I"/>
</dbReference>
<proteinExistence type="predicted"/>
<name>A0A6J7SBR2_9ZZZZ</name>
<dbReference type="Gene3D" id="3.40.50.2300">
    <property type="match status" value="2"/>
</dbReference>
<evidence type="ECO:0000256" key="1">
    <source>
        <dbReference type="ARBA" id="ARBA00022729"/>
    </source>
</evidence>
<protein>
    <submittedName>
        <fullName evidence="3">Unannotated protein</fullName>
    </submittedName>
</protein>
<dbReference type="InterPro" id="IPR028081">
    <property type="entry name" value="Leu-bd"/>
</dbReference>
<evidence type="ECO:0000259" key="2">
    <source>
        <dbReference type="Pfam" id="PF13458"/>
    </source>
</evidence>
<dbReference type="CDD" id="cd06341">
    <property type="entry name" value="PBP1_ABC_ligand_binding-like"/>
    <property type="match status" value="1"/>
</dbReference>
<feature type="domain" description="Leucine-binding protein" evidence="2">
    <location>
        <begin position="58"/>
        <end position="403"/>
    </location>
</feature>
<organism evidence="3">
    <name type="scientific">freshwater metagenome</name>
    <dbReference type="NCBI Taxonomy" id="449393"/>
    <lineage>
        <taxon>unclassified sequences</taxon>
        <taxon>metagenomes</taxon>
        <taxon>ecological metagenomes</taxon>
    </lineage>
</organism>
<keyword evidence="1" id="KW-0732">Signal</keyword>
<gene>
    <name evidence="3" type="ORF">UFOPK4237_00724</name>
</gene>
<reference evidence="3" key="1">
    <citation type="submission" date="2020-05" db="EMBL/GenBank/DDBJ databases">
        <authorList>
            <person name="Chiriac C."/>
            <person name="Salcher M."/>
            <person name="Ghai R."/>
            <person name="Kavagutti S V."/>
        </authorList>
    </citation>
    <scope>NUCLEOTIDE SEQUENCE</scope>
</reference>
<sequence>MASLRSPSAKKSALVGGLGISVMLALGTSMATAAPTPGPKVTPAPVNCPAEEGVSPTTITLGFFSPKTGPAAANFAGGEEAAKLRVAQENAKGGIFGRKIQMIGYDDMASAATQVTVANKAMTSDHVFGIVMTSANDAAFPTFKAANLPVTGFNVLAMSTDKNTFSVTGPPSPGVIATAVFERLKSTGASKIALIAHNTPGAATGMVNTSKANQVINAMTQALLIIDEPQGAHDATSTALRVKQSGADAAYMSMYVDGVVSISQALAQQGVSLKGVVGAGIIDPAVISKAAGPLEGMIGTTYGTIPVGVPGNVAMRTFVNGMKAAGLNPYSATPPVAYAATDLMIEGLKRAGKCLTRASFVDNLRKVTSFDAHGLIPQKVSFQPGVTPMGSPNNCSWYIQVKNGVPVPDKAPTCGKLVNTTTMAVVG</sequence>
<dbReference type="SUPFAM" id="SSF53822">
    <property type="entry name" value="Periplasmic binding protein-like I"/>
    <property type="match status" value="1"/>
</dbReference>